<keyword evidence="2" id="KW-1185">Reference proteome</keyword>
<reference evidence="2" key="1">
    <citation type="journal article" date="2013" name="Genome Announc.">
        <title>Draft Genome Sequence of the 2-Chloro-4-Nitrophenol-Degrading Bacterium Arthrobacter sp. Strain SJCon.</title>
        <authorList>
            <person name="Vikram S."/>
            <person name="Kumar S."/>
            <person name="Vaidya B."/>
            <person name="Pinnaka A.K."/>
            <person name="Raghava G.P."/>
        </authorList>
    </citation>
    <scope>NUCLEOTIDE SEQUENCE [LARGE SCALE GENOMIC DNA]</scope>
    <source>
        <strain evidence="2">SJCon</strain>
    </source>
</reference>
<protein>
    <submittedName>
        <fullName evidence="1">Uncharacterized protein</fullName>
    </submittedName>
</protein>
<evidence type="ECO:0000313" key="2">
    <source>
        <dbReference type="Proteomes" id="UP000011189"/>
    </source>
</evidence>
<dbReference type="Proteomes" id="UP000011189">
    <property type="component" value="Unassembled WGS sequence"/>
</dbReference>
<organism evidence="1 2">
    <name type="scientific">Arthrobacter nitrophenolicus</name>
    <dbReference type="NCBI Taxonomy" id="683150"/>
    <lineage>
        <taxon>Bacteria</taxon>
        <taxon>Bacillati</taxon>
        <taxon>Actinomycetota</taxon>
        <taxon>Actinomycetes</taxon>
        <taxon>Micrococcales</taxon>
        <taxon>Micrococcaceae</taxon>
        <taxon>Arthrobacter</taxon>
    </lineage>
</organism>
<accession>L8THE7</accession>
<evidence type="ECO:0000313" key="1">
    <source>
        <dbReference type="EMBL" id="ELT42773.1"/>
    </source>
</evidence>
<dbReference type="AlphaFoldDB" id="L8THE7"/>
<proteinExistence type="predicted"/>
<comment type="caution">
    <text evidence="1">The sequence shown here is derived from an EMBL/GenBank/DDBJ whole genome shotgun (WGS) entry which is preliminary data.</text>
</comment>
<gene>
    <name evidence="1" type="ORF">G205_22446</name>
</gene>
<name>L8THE7_9MICC</name>
<sequence>MTRPSVAGSQEFLPLSMHADGGAAAGLGSRAEVTAVLVVVRCGVGLGQKVGGIVLVEMWVLLVVVGL</sequence>
<dbReference type="EMBL" id="AOFD01000086">
    <property type="protein sequence ID" value="ELT42773.1"/>
    <property type="molecule type" value="Genomic_DNA"/>
</dbReference>